<evidence type="ECO:0000313" key="2">
    <source>
        <dbReference type="EMBL" id="MCL7046991.1"/>
    </source>
</evidence>
<comment type="caution">
    <text evidence="2">The sequence shown here is derived from an EMBL/GenBank/DDBJ whole genome shotgun (WGS) entry which is preliminary data.</text>
</comment>
<evidence type="ECO:0000256" key="1">
    <source>
        <dbReference type="SAM" id="Coils"/>
    </source>
</evidence>
<keyword evidence="1" id="KW-0175">Coiled coil</keyword>
<dbReference type="PANTHER" id="PTHR21596:SF82">
    <property type="entry name" value="FACTOR OF DNA METHYLATION 5-LIKE"/>
    <property type="match status" value="1"/>
</dbReference>
<evidence type="ECO:0000313" key="3">
    <source>
        <dbReference type="Proteomes" id="UP001177140"/>
    </source>
</evidence>
<dbReference type="AlphaFoldDB" id="A0AA41VT46"/>
<name>A0AA41VT46_PAPNU</name>
<dbReference type="Proteomes" id="UP001177140">
    <property type="component" value="Unassembled WGS sequence"/>
</dbReference>
<feature type="non-terminal residue" evidence="2">
    <location>
        <position position="1"/>
    </location>
</feature>
<sequence length="187" mass="22022">MATYLRDEVRRLQNLVATLAEEIDVKNQRMEFMEKRSIDSCTTLGRMEEEIDHLNRAHFEEMRNMRRIVFENETFRRELDTQRRELDSKRREINKREAQLDLRSRQLSALSEEVTRKLNSVQGNSEGAENMSGGENVQALAEVNAMYKTLEEKDYELDSLINLNNTLIAKECRSNHELQEARKALIE</sequence>
<reference evidence="2" key="1">
    <citation type="submission" date="2022-03" db="EMBL/GenBank/DDBJ databases">
        <title>A functionally conserved STORR gene fusion in Papaver species that diverged 16.8 million years ago.</title>
        <authorList>
            <person name="Catania T."/>
        </authorList>
    </citation>
    <scope>NUCLEOTIDE SEQUENCE</scope>
    <source>
        <strain evidence="2">S-191538</strain>
    </source>
</reference>
<proteinExistence type="predicted"/>
<feature type="coiled-coil region" evidence="1">
    <location>
        <begin position="72"/>
        <end position="99"/>
    </location>
</feature>
<dbReference type="InterPro" id="IPR045177">
    <property type="entry name" value="FDM1-5/IDN2"/>
</dbReference>
<dbReference type="PANTHER" id="PTHR21596">
    <property type="entry name" value="RIBONUCLEASE P SUBUNIT P38"/>
    <property type="match status" value="1"/>
</dbReference>
<organism evidence="2 3">
    <name type="scientific">Papaver nudicaule</name>
    <name type="common">Iceland poppy</name>
    <dbReference type="NCBI Taxonomy" id="74823"/>
    <lineage>
        <taxon>Eukaryota</taxon>
        <taxon>Viridiplantae</taxon>
        <taxon>Streptophyta</taxon>
        <taxon>Embryophyta</taxon>
        <taxon>Tracheophyta</taxon>
        <taxon>Spermatophyta</taxon>
        <taxon>Magnoliopsida</taxon>
        <taxon>Ranunculales</taxon>
        <taxon>Papaveraceae</taxon>
        <taxon>Papaveroideae</taxon>
        <taxon>Papaver</taxon>
    </lineage>
</organism>
<protein>
    <submittedName>
        <fullName evidence="2">Uncharacterized protein</fullName>
    </submittedName>
</protein>
<dbReference type="EMBL" id="JAJJMA010288095">
    <property type="protein sequence ID" value="MCL7046991.1"/>
    <property type="molecule type" value="Genomic_DNA"/>
</dbReference>
<gene>
    <name evidence="2" type="ORF">MKW94_006725</name>
</gene>
<keyword evidence="3" id="KW-1185">Reference proteome</keyword>
<dbReference type="GO" id="GO:0080188">
    <property type="term" value="P:gene silencing by siRNA-directed DNA methylation"/>
    <property type="evidence" value="ECO:0007669"/>
    <property type="project" value="InterPro"/>
</dbReference>
<feature type="coiled-coil region" evidence="1">
    <location>
        <begin position="2"/>
        <end position="36"/>
    </location>
</feature>
<accession>A0AA41VT46</accession>